<sequence>MKEETSLFLLRNVMIIYSWSLDDVCDADDIKCQNLQISTPGEIIYGQCYRHAALRRLLKGSFLNCLKECMKTSTCSNVSYRRDWKMCDINGNINSEVELVHEHGCFSSNISSWSRKLVGKCATHSCAEGRKCVLKGEEIACEIAYCIGRPFAANAELNEPFGLSRDLKHGMMYKCTNRIQMIGKPFAVCRKTGNLCLFVEKDIWCLNSRQLARALLPVLRDTYANQKRRLTELNNLSTCFIQKNELEPFWWVNLGQVYMVLKVVSTDRIDICCGDRLRKMLIHVGESLDTSRMELCGQFIGPGVSGQVIVTPCNTLPKGQIVKLTSVNTVPRPFHLTEVEVYGVE</sequence>
<dbReference type="InterPro" id="IPR051941">
    <property type="entry name" value="BG_Antigen-Binding_Lectin"/>
</dbReference>
<dbReference type="InterPro" id="IPR008979">
    <property type="entry name" value="Galactose-bd-like_sf"/>
</dbReference>
<dbReference type="PANTHER" id="PTHR45713:SF6">
    <property type="entry name" value="F5_8 TYPE C DOMAIN-CONTAINING PROTEIN"/>
    <property type="match status" value="1"/>
</dbReference>
<dbReference type="Proteomes" id="UP000507470">
    <property type="component" value="Unassembled WGS sequence"/>
</dbReference>
<evidence type="ECO:0000313" key="1">
    <source>
        <dbReference type="EMBL" id="CAC5397726.1"/>
    </source>
</evidence>
<dbReference type="Gene3D" id="2.60.120.260">
    <property type="entry name" value="Galactose-binding domain-like"/>
    <property type="match status" value="1"/>
</dbReference>
<evidence type="ECO:0000313" key="2">
    <source>
        <dbReference type="Proteomes" id="UP000507470"/>
    </source>
</evidence>
<dbReference type="PANTHER" id="PTHR45713">
    <property type="entry name" value="FTP DOMAIN-CONTAINING PROTEIN"/>
    <property type="match status" value="1"/>
</dbReference>
<keyword evidence="2" id="KW-1185">Reference proteome</keyword>
<dbReference type="SUPFAM" id="SSF49785">
    <property type="entry name" value="Galactose-binding domain-like"/>
    <property type="match status" value="1"/>
</dbReference>
<proteinExistence type="predicted"/>
<protein>
    <recommendedName>
        <fullName evidence="3">Apple domain-containing protein</fullName>
    </recommendedName>
</protein>
<dbReference type="AlphaFoldDB" id="A0A6J8CQK0"/>
<accession>A0A6J8CQK0</accession>
<evidence type="ECO:0008006" key="3">
    <source>
        <dbReference type="Google" id="ProtNLM"/>
    </source>
</evidence>
<organism evidence="1 2">
    <name type="scientific">Mytilus coruscus</name>
    <name type="common">Sea mussel</name>
    <dbReference type="NCBI Taxonomy" id="42192"/>
    <lineage>
        <taxon>Eukaryota</taxon>
        <taxon>Metazoa</taxon>
        <taxon>Spiralia</taxon>
        <taxon>Lophotrochozoa</taxon>
        <taxon>Mollusca</taxon>
        <taxon>Bivalvia</taxon>
        <taxon>Autobranchia</taxon>
        <taxon>Pteriomorphia</taxon>
        <taxon>Mytilida</taxon>
        <taxon>Mytiloidea</taxon>
        <taxon>Mytilidae</taxon>
        <taxon>Mytilinae</taxon>
        <taxon>Mytilus</taxon>
    </lineage>
</organism>
<reference evidence="1 2" key="1">
    <citation type="submission" date="2020-06" db="EMBL/GenBank/DDBJ databases">
        <authorList>
            <person name="Li R."/>
            <person name="Bekaert M."/>
        </authorList>
    </citation>
    <scope>NUCLEOTIDE SEQUENCE [LARGE SCALE GENOMIC DNA]</scope>
    <source>
        <strain evidence="2">wild</strain>
    </source>
</reference>
<dbReference type="OrthoDB" id="6128162at2759"/>
<gene>
    <name evidence="1" type="ORF">MCOR_32145</name>
</gene>
<dbReference type="EMBL" id="CACVKT020005760">
    <property type="protein sequence ID" value="CAC5397726.1"/>
    <property type="molecule type" value="Genomic_DNA"/>
</dbReference>
<name>A0A6J8CQK0_MYTCO</name>